<dbReference type="EMBL" id="FUZZ01000002">
    <property type="protein sequence ID" value="SKD05921.1"/>
    <property type="molecule type" value="Genomic_DNA"/>
</dbReference>
<dbReference type="STRING" id="393003.SAMN05660461_3237"/>
<dbReference type="InterPro" id="IPR046167">
    <property type="entry name" value="DUF6169"/>
</dbReference>
<name>A0A1T5NZK7_9BACT</name>
<keyword evidence="2" id="KW-1185">Reference proteome</keyword>
<accession>A0A1T5NZK7</accession>
<gene>
    <name evidence="1" type="ORF">SAMN05660461_3237</name>
</gene>
<protein>
    <submittedName>
        <fullName evidence="1">Uncharacterized protein</fullName>
    </submittedName>
</protein>
<dbReference type="AlphaFoldDB" id="A0A1T5NZK7"/>
<reference evidence="1 2" key="1">
    <citation type="submission" date="2017-02" db="EMBL/GenBank/DDBJ databases">
        <authorList>
            <person name="Peterson S.W."/>
        </authorList>
    </citation>
    <scope>NUCLEOTIDE SEQUENCE [LARGE SCALE GENOMIC DNA]</scope>
    <source>
        <strain evidence="1 2">DSM 18108</strain>
    </source>
</reference>
<sequence length="178" mass="20602">MIKPYEFSSNPSPVEINVDYQFETCNGHVYKVTFVEATRIIDILDNLPVVSNAIYVIVDPIYIQGNLNLDIRIGSTVIDIIKDYLLEIDRFSILVFNCDISDGRQINRHHKFDRWFRDHARDLNFEKIDEEILEPDETGSGYTATFISILYATDHPRKTIILQELSHLRATIGADKLR</sequence>
<proteinExistence type="predicted"/>
<dbReference type="Pfam" id="PF19666">
    <property type="entry name" value="DUF6169"/>
    <property type="match status" value="1"/>
</dbReference>
<organism evidence="1 2">
    <name type="scientific">Chitinophaga ginsengisegetis</name>
    <dbReference type="NCBI Taxonomy" id="393003"/>
    <lineage>
        <taxon>Bacteria</taxon>
        <taxon>Pseudomonadati</taxon>
        <taxon>Bacteroidota</taxon>
        <taxon>Chitinophagia</taxon>
        <taxon>Chitinophagales</taxon>
        <taxon>Chitinophagaceae</taxon>
        <taxon>Chitinophaga</taxon>
    </lineage>
</organism>
<dbReference type="Proteomes" id="UP000190166">
    <property type="component" value="Unassembled WGS sequence"/>
</dbReference>
<evidence type="ECO:0000313" key="1">
    <source>
        <dbReference type="EMBL" id="SKD05921.1"/>
    </source>
</evidence>
<evidence type="ECO:0000313" key="2">
    <source>
        <dbReference type="Proteomes" id="UP000190166"/>
    </source>
</evidence>